<dbReference type="InterPro" id="IPR024705">
    <property type="entry name" value="Ssp411"/>
</dbReference>
<dbReference type="Gene3D" id="1.50.10.10">
    <property type="match status" value="1"/>
</dbReference>
<gene>
    <name evidence="2" type="ORF">PV328_007071</name>
</gene>
<dbReference type="SUPFAM" id="SSF52833">
    <property type="entry name" value="Thioredoxin-like"/>
    <property type="match status" value="1"/>
</dbReference>
<reference evidence="2" key="2">
    <citation type="submission" date="2023-03" db="EMBL/GenBank/DDBJ databases">
        <authorList>
            <person name="Inwood S.N."/>
            <person name="Skelly J.G."/>
            <person name="Guhlin J."/>
            <person name="Harrop T.W.R."/>
            <person name="Goldson S.G."/>
            <person name="Dearden P.K."/>
        </authorList>
    </citation>
    <scope>NUCLEOTIDE SEQUENCE</scope>
    <source>
        <strain evidence="2">Irish</strain>
        <tissue evidence="2">Whole body</tissue>
    </source>
</reference>
<dbReference type="Gene3D" id="3.40.30.10">
    <property type="entry name" value="Glutaredoxin"/>
    <property type="match status" value="1"/>
</dbReference>
<organism evidence="2 3">
    <name type="scientific">Microctonus aethiopoides</name>
    <dbReference type="NCBI Taxonomy" id="144406"/>
    <lineage>
        <taxon>Eukaryota</taxon>
        <taxon>Metazoa</taxon>
        <taxon>Ecdysozoa</taxon>
        <taxon>Arthropoda</taxon>
        <taxon>Hexapoda</taxon>
        <taxon>Insecta</taxon>
        <taxon>Pterygota</taxon>
        <taxon>Neoptera</taxon>
        <taxon>Endopterygota</taxon>
        <taxon>Hymenoptera</taxon>
        <taxon>Apocrita</taxon>
        <taxon>Ichneumonoidea</taxon>
        <taxon>Braconidae</taxon>
        <taxon>Euphorinae</taxon>
        <taxon>Microctonus</taxon>
    </lineage>
</organism>
<dbReference type="CDD" id="cd02955">
    <property type="entry name" value="SSP411"/>
    <property type="match status" value="1"/>
</dbReference>
<dbReference type="InterPro" id="IPR036249">
    <property type="entry name" value="Thioredoxin-like_sf"/>
</dbReference>
<feature type="domain" description="Spermatogenesis-associated protein 20-like TRX" evidence="1">
    <location>
        <begin position="75"/>
        <end position="236"/>
    </location>
</feature>
<dbReference type="InterPro" id="IPR008928">
    <property type="entry name" value="6-hairpin_glycosidase_sf"/>
</dbReference>
<reference evidence="2" key="1">
    <citation type="journal article" date="2023" name="bioRxiv">
        <title>Scaffold-level genome assemblies of two parasitoid biocontrol wasps reveal the parthenogenesis mechanism and an associated novel virus.</title>
        <authorList>
            <person name="Inwood S."/>
            <person name="Skelly J."/>
            <person name="Guhlin J."/>
            <person name="Harrop T."/>
            <person name="Goldson S."/>
            <person name="Dearden P."/>
        </authorList>
    </citation>
    <scope>NUCLEOTIDE SEQUENCE</scope>
    <source>
        <strain evidence="2">Irish</strain>
        <tissue evidence="2">Whole body</tissue>
    </source>
</reference>
<dbReference type="EMBL" id="JAQQBS010000002">
    <property type="protein sequence ID" value="KAK0173936.1"/>
    <property type="molecule type" value="Genomic_DNA"/>
</dbReference>
<dbReference type="GO" id="GO:0005975">
    <property type="term" value="P:carbohydrate metabolic process"/>
    <property type="evidence" value="ECO:0007669"/>
    <property type="project" value="InterPro"/>
</dbReference>
<accession>A0AA39KUC2</accession>
<dbReference type="PANTHER" id="PTHR42899">
    <property type="entry name" value="SPERMATOGENESIS-ASSOCIATED PROTEIN 20"/>
    <property type="match status" value="1"/>
</dbReference>
<dbReference type="Proteomes" id="UP001168990">
    <property type="component" value="Unassembled WGS sequence"/>
</dbReference>
<dbReference type="AlphaFoldDB" id="A0AA39KUC2"/>
<dbReference type="InterPro" id="IPR004879">
    <property type="entry name" value="Ssp411-like_TRX"/>
</dbReference>
<comment type="caution">
    <text evidence="2">The sequence shown here is derived from an EMBL/GenBank/DDBJ whole genome shotgun (WGS) entry which is preliminary data.</text>
</comment>
<keyword evidence="3" id="KW-1185">Reference proteome</keyword>
<dbReference type="Pfam" id="PF03190">
    <property type="entry name" value="Thioredox_DsbH"/>
    <property type="match status" value="1"/>
</dbReference>
<evidence type="ECO:0000259" key="1">
    <source>
        <dbReference type="Pfam" id="PF03190"/>
    </source>
</evidence>
<name>A0AA39KUC2_9HYME</name>
<dbReference type="PIRSF" id="PIRSF006402">
    <property type="entry name" value="UCP006402_thioredoxin"/>
    <property type="match status" value="1"/>
</dbReference>
<dbReference type="PANTHER" id="PTHR42899:SF1">
    <property type="entry name" value="SPERMATOGENESIS-ASSOCIATED PROTEIN 20"/>
    <property type="match status" value="1"/>
</dbReference>
<dbReference type="SUPFAM" id="SSF48208">
    <property type="entry name" value="Six-hairpin glycosidases"/>
    <property type="match status" value="1"/>
</dbReference>
<proteinExistence type="predicted"/>
<evidence type="ECO:0000313" key="3">
    <source>
        <dbReference type="Proteomes" id="UP001168990"/>
    </source>
</evidence>
<evidence type="ECO:0000313" key="2">
    <source>
        <dbReference type="EMBL" id="KAK0173936.1"/>
    </source>
</evidence>
<dbReference type="InterPro" id="IPR012341">
    <property type="entry name" value="6hp_glycosidase-like_sf"/>
</dbReference>
<protein>
    <recommendedName>
        <fullName evidence="1">Spermatogenesis-associated protein 20-like TRX domain-containing protein</fullName>
    </recommendedName>
</protein>
<sequence length="802" mass="91490">MILGRCYLLTIIRYRSESSRIFNTSNKKFLHSESLFSAINKLPVCRLGHINMLITTHIKMASTSQDTTSSQLVKKNKLALEKSPYLLQHANNPVEWYPWCDEALEKARREQKLIFLSVGYSTCHWCHVMEKESFENHEIAKIMNQYFVNIKVDREERPDIDKIYMSFVQPITGHGGWPMSVFLTPKLVPIMGGTYFPPVDKYGQPGFGKILLSIAHKWLETKQDLLNSEVKIMEFLKSATENKSSPTEKEPPLVESGKKCVQQLIRSYEHEFGGFSDAPKFPQPVNLNLLFHMYARDPKDDLSQECLNMCLHTLTKMANGGIHDHIGQGFARYSVDGKWHVPHFEKMLYDQGQLLRSYANAYVVTKNNFFAEIIDDIVTYVTRDLRHKDGGYYSAEDADSFVSAESTAKTEGAFYVWTAKEIDSLLDKKISGHDNLKLSEVFSYHYNIQPDGNVSKRQDPHGELTGQNVLIVYGSVDATAEEFNCSPEDIKQYLAEAASILFEARSKRPRPHLDDKIVTAWNGLMISGLAYAGNATKNKKYVDYAEDAAKFVERYLYDEKKKILLRSCYRGEGDVITQSNVPINGFHVDYAFMVRGLLDLYEASLNAHWLEFAEELQDIQDKLFWDNENGAYFNTTNEDKNIILRLKDEHDGAEPSSNSVACNNLLHLASCMDRCDYNTKATELLTYFTETLTRVPVVMPELVCALLHHWDATTVIFIAGKKDAKDTEELLDVIRDRLIPAKLILLIDPEDTNSVLFRKNDVVSKMKSQNGRATAYVCHHRACSLPVVEPKQLAELIDSQYN</sequence>